<feature type="transmembrane region" description="Helical" evidence="9">
    <location>
        <begin position="24"/>
        <end position="45"/>
    </location>
</feature>
<keyword evidence="7" id="KW-0143">Chaperone</keyword>
<gene>
    <name evidence="11" type="ORF">GCM10007420_20680</name>
</gene>
<keyword evidence="3" id="KW-1003">Cell membrane</keyword>
<evidence type="ECO:0000313" key="12">
    <source>
        <dbReference type="Proteomes" id="UP000648722"/>
    </source>
</evidence>
<evidence type="ECO:0000256" key="7">
    <source>
        <dbReference type="ARBA" id="ARBA00023186"/>
    </source>
</evidence>
<feature type="domain" description="Ancillary SecYEG translocon subunit/Cell division coordinator CpoB TPR" evidence="10">
    <location>
        <begin position="22"/>
        <end position="196"/>
    </location>
</feature>
<comment type="caution">
    <text evidence="11">The sequence shown here is derived from an EMBL/GenBank/DDBJ whole genome shotgun (WGS) entry which is preliminary data.</text>
</comment>
<evidence type="ECO:0000256" key="1">
    <source>
        <dbReference type="ARBA" id="ARBA00004167"/>
    </source>
</evidence>
<evidence type="ECO:0000256" key="3">
    <source>
        <dbReference type="ARBA" id="ARBA00022475"/>
    </source>
</evidence>
<reference evidence="12" key="1">
    <citation type="journal article" date="2019" name="Int. J. Syst. Evol. Microbiol.">
        <title>The Global Catalogue of Microorganisms (GCM) 10K type strain sequencing project: providing services to taxonomists for standard genome sequencing and annotation.</title>
        <authorList>
            <consortium name="The Broad Institute Genomics Platform"/>
            <consortium name="The Broad Institute Genome Sequencing Center for Infectious Disease"/>
            <person name="Wu L."/>
            <person name="Ma J."/>
        </authorList>
    </citation>
    <scope>NUCLEOTIDE SEQUENCE [LARGE SCALE GENOMIC DNA]</scope>
    <source>
        <strain evidence="12">CGMCC 1.12766</strain>
    </source>
</reference>
<proteinExistence type="predicted"/>
<accession>A0ABQ1XVD5</accession>
<dbReference type="Proteomes" id="UP000648722">
    <property type="component" value="Unassembled WGS sequence"/>
</dbReference>
<keyword evidence="5 9" id="KW-1133">Transmembrane helix</keyword>
<feature type="compositionally biased region" description="Acidic residues" evidence="8">
    <location>
        <begin position="217"/>
        <end position="230"/>
    </location>
</feature>
<feature type="region of interest" description="Disordered" evidence="8">
    <location>
        <begin position="215"/>
        <end position="252"/>
    </location>
</feature>
<dbReference type="PANTHER" id="PTHR38035">
    <property type="entry name" value="UPF0070 PROTEIN YFGM"/>
    <property type="match status" value="1"/>
</dbReference>
<sequence>MVDVFDEVEEELRKERYMQMLRSWGPWVLGAAVAVIAGVAGYQGWRAWQDSQSAQASAQFAEARALHEAGQTAEAADAYALLVSEGPRGYATLSLLHQAALASEAGNNEEAARLYEEAGQRSPVALIRDLARYQSAVAGFDSLSSDDLALRLDPLVSGGGGFALLSRELIGAAALRDERWAEARRHYEFVQLSIDASEAMRTRARDALAVIAREAPEEVPAEDAADETAEAADTAAAPDSADAAAQEEDTVE</sequence>
<dbReference type="EMBL" id="BMFS01000009">
    <property type="protein sequence ID" value="GGH04126.1"/>
    <property type="molecule type" value="Genomic_DNA"/>
</dbReference>
<evidence type="ECO:0000256" key="2">
    <source>
        <dbReference type="ARBA" id="ARBA00004236"/>
    </source>
</evidence>
<feature type="compositionally biased region" description="Low complexity" evidence="8">
    <location>
        <begin position="231"/>
        <end position="244"/>
    </location>
</feature>
<keyword evidence="12" id="KW-1185">Reference proteome</keyword>
<comment type="subcellular location">
    <subcellularLocation>
        <location evidence="2">Cell membrane</location>
    </subcellularLocation>
    <subcellularLocation>
        <location evidence="1">Membrane</location>
        <topology evidence="1">Single-pass membrane protein</topology>
    </subcellularLocation>
</comment>
<evidence type="ECO:0000256" key="6">
    <source>
        <dbReference type="ARBA" id="ARBA00023136"/>
    </source>
</evidence>
<keyword evidence="6 9" id="KW-0472">Membrane</keyword>
<dbReference type="Pfam" id="PF09976">
    <property type="entry name" value="TPR_21"/>
    <property type="match status" value="1"/>
</dbReference>
<dbReference type="PANTHER" id="PTHR38035:SF1">
    <property type="entry name" value="ANCILLARY SECYEG TRANSLOCON SUBUNIT"/>
    <property type="match status" value="1"/>
</dbReference>
<evidence type="ECO:0000256" key="8">
    <source>
        <dbReference type="SAM" id="MobiDB-lite"/>
    </source>
</evidence>
<name>A0ABQ1XVD5_9PROT</name>
<evidence type="ECO:0000256" key="9">
    <source>
        <dbReference type="SAM" id="Phobius"/>
    </source>
</evidence>
<evidence type="ECO:0000256" key="5">
    <source>
        <dbReference type="ARBA" id="ARBA00022989"/>
    </source>
</evidence>
<organism evidence="11 12">
    <name type="scientific">Glycocaulis albus</name>
    <dbReference type="NCBI Taxonomy" id="1382801"/>
    <lineage>
        <taxon>Bacteria</taxon>
        <taxon>Pseudomonadati</taxon>
        <taxon>Pseudomonadota</taxon>
        <taxon>Alphaproteobacteria</taxon>
        <taxon>Maricaulales</taxon>
        <taxon>Maricaulaceae</taxon>
        <taxon>Glycocaulis</taxon>
    </lineage>
</organism>
<dbReference type="RefSeq" id="WP_188452505.1">
    <property type="nucleotide sequence ID" value="NZ_BMFS01000009.1"/>
</dbReference>
<protein>
    <recommendedName>
        <fullName evidence="10">Ancillary SecYEG translocon subunit/Cell division coordinator CpoB TPR domain-containing protein</fullName>
    </recommendedName>
</protein>
<dbReference type="InterPro" id="IPR026039">
    <property type="entry name" value="YfgM"/>
</dbReference>
<evidence type="ECO:0000313" key="11">
    <source>
        <dbReference type="EMBL" id="GGH04126.1"/>
    </source>
</evidence>
<keyword evidence="4 9" id="KW-0812">Transmembrane</keyword>
<evidence type="ECO:0000256" key="4">
    <source>
        <dbReference type="ARBA" id="ARBA00022692"/>
    </source>
</evidence>
<evidence type="ECO:0000259" key="10">
    <source>
        <dbReference type="Pfam" id="PF09976"/>
    </source>
</evidence>
<dbReference type="InterPro" id="IPR018704">
    <property type="entry name" value="SecYEG/CpoB_TPR"/>
</dbReference>